<evidence type="ECO:0000313" key="3">
    <source>
        <dbReference type="Proteomes" id="UP001431209"/>
    </source>
</evidence>
<dbReference type="Pfam" id="PF12937">
    <property type="entry name" value="F-box-like"/>
    <property type="match status" value="1"/>
</dbReference>
<reference evidence="2 3" key="1">
    <citation type="submission" date="2024-03" db="EMBL/GenBank/DDBJ databases">
        <title>The Acrasis kona genome and developmental transcriptomes reveal deep origins of eukaryotic multicellular pathways.</title>
        <authorList>
            <person name="Sheikh S."/>
            <person name="Fu C.-J."/>
            <person name="Brown M.W."/>
            <person name="Baldauf S.L."/>
        </authorList>
    </citation>
    <scope>NUCLEOTIDE SEQUENCE [LARGE SCALE GENOMIC DNA]</scope>
    <source>
        <strain evidence="2 3">ATCC MYA-3509</strain>
    </source>
</reference>
<proteinExistence type="predicted"/>
<protein>
    <recommendedName>
        <fullName evidence="1">F-box domain-containing protein</fullName>
    </recommendedName>
</protein>
<evidence type="ECO:0000259" key="1">
    <source>
        <dbReference type="PROSITE" id="PS50181"/>
    </source>
</evidence>
<comment type="caution">
    <text evidence="2">The sequence shown here is derived from an EMBL/GenBank/DDBJ whole genome shotgun (WGS) entry which is preliminary data.</text>
</comment>
<dbReference type="EMBL" id="JAOPGA020000762">
    <property type="protein sequence ID" value="KAL0481397.1"/>
    <property type="molecule type" value="Genomic_DNA"/>
</dbReference>
<organism evidence="2 3">
    <name type="scientific">Acrasis kona</name>
    <dbReference type="NCBI Taxonomy" id="1008807"/>
    <lineage>
        <taxon>Eukaryota</taxon>
        <taxon>Discoba</taxon>
        <taxon>Heterolobosea</taxon>
        <taxon>Tetramitia</taxon>
        <taxon>Eutetramitia</taxon>
        <taxon>Acrasidae</taxon>
        <taxon>Acrasis</taxon>
    </lineage>
</organism>
<dbReference type="Proteomes" id="UP001431209">
    <property type="component" value="Unassembled WGS sequence"/>
</dbReference>
<dbReference type="SUPFAM" id="SSF81383">
    <property type="entry name" value="F-box domain"/>
    <property type="match status" value="1"/>
</dbReference>
<name>A0AAW2YVC1_9EUKA</name>
<dbReference type="PROSITE" id="PS50181">
    <property type="entry name" value="FBOX"/>
    <property type="match status" value="1"/>
</dbReference>
<sequence>MSSTATLHMAQQEIMKDDEDIDLIQKSNEEHRVNFLLAIPEELCDYIMQFLEPDDLICCEEVSSDMYKFSHQQYLWKRFCEIDWKGKVINKFTSQLFKDGERDWKNLYYDAMCDGEREQMTPEDLRNTKWTYQSKMRGYFTGEMVFSRDHYKSVQNFGGGEYSVDLGVWRISEDGRTIYRRGTLSFPSLKVTRTEDWGWIAEHQFTDFVCVQDKIL</sequence>
<dbReference type="InterPro" id="IPR036047">
    <property type="entry name" value="F-box-like_dom_sf"/>
</dbReference>
<dbReference type="PANTHER" id="PTHR48218">
    <property type="entry name" value="F-BOX DOMAIN CONTAINING PROTEIN"/>
    <property type="match status" value="1"/>
</dbReference>
<gene>
    <name evidence="2" type="ORF">AKO1_012677</name>
</gene>
<feature type="domain" description="F-box" evidence="1">
    <location>
        <begin position="33"/>
        <end position="79"/>
    </location>
</feature>
<evidence type="ECO:0000313" key="2">
    <source>
        <dbReference type="EMBL" id="KAL0481397.1"/>
    </source>
</evidence>
<dbReference type="PANTHER" id="PTHR48218:SF3">
    <property type="entry name" value="OS07G0170800 PROTEIN"/>
    <property type="match status" value="1"/>
</dbReference>
<dbReference type="AlphaFoldDB" id="A0AAW2YVC1"/>
<dbReference type="InterPro" id="IPR001810">
    <property type="entry name" value="F-box_dom"/>
</dbReference>
<accession>A0AAW2YVC1</accession>
<keyword evidence="3" id="KW-1185">Reference proteome</keyword>
<dbReference type="Gene3D" id="1.20.1280.50">
    <property type="match status" value="1"/>
</dbReference>